<evidence type="ECO:0000313" key="2">
    <source>
        <dbReference type="EMBL" id="MDF9748396.1"/>
    </source>
</evidence>
<reference evidence="2" key="1">
    <citation type="submission" date="2022-06" db="EMBL/GenBank/DDBJ databases">
        <title>Natrinema sp. a new haloarchaeum isolate from saline soil.</title>
        <authorList>
            <person name="Strakova D."/>
            <person name="Galisteo C."/>
            <person name="Sanchez-Porro C."/>
            <person name="Ventosa A."/>
        </authorList>
    </citation>
    <scope>NUCLEOTIDE SEQUENCE</scope>
    <source>
        <strain evidence="2">S1CR25-10</strain>
    </source>
</reference>
<evidence type="ECO:0000313" key="3">
    <source>
        <dbReference type="Proteomes" id="UP001154061"/>
    </source>
</evidence>
<evidence type="ECO:0000256" key="1">
    <source>
        <dbReference type="SAM" id="MobiDB-lite"/>
    </source>
</evidence>
<organism evidence="2 3">
    <name type="scientific">Natrinema salsiterrestre</name>
    <dbReference type="NCBI Taxonomy" id="2950540"/>
    <lineage>
        <taxon>Archaea</taxon>
        <taxon>Methanobacteriati</taxon>
        <taxon>Methanobacteriota</taxon>
        <taxon>Stenosarchaea group</taxon>
        <taxon>Halobacteria</taxon>
        <taxon>Halobacteriales</taxon>
        <taxon>Natrialbaceae</taxon>
        <taxon>Natrinema</taxon>
    </lineage>
</organism>
<dbReference type="Proteomes" id="UP001154061">
    <property type="component" value="Unassembled WGS sequence"/>
</dbReference>
<dbReference type="EMBL" id="JAMQOT010000015">
    <property type="protein sequence ID" value="MDF9748396.1"/>
    <property type="molecule type" value="Genomic_DNA"/>
</dbReference>
<proteinExistence type="predicted"/>
<comment type="caution">
    <text evidence="2">The sequence shown here is derived from an EMBL/GenBank/DDBJ whole genome shotgun (WGS) entry which is preliminary data.</text>
</comment>
<gene>
    <name evidence="2" type="ORF">NDI89_22795</name>
</gene>
<sequence length="68" mass="6974">MSRAGWHYGSVDAARSDAGVGDQTDECRNGTVDCPGPDADVDALPCFRCLLDGADGDRSVATDGGEKA</sequence>
<keyword evidence="3" id="KW-1185">Reference proteome</keyword>
<dbReference type="RefSeq" id="WP_277525077.1">
    <property type="nucleotide sequence ID" value="NZ_JAMQOT010000015.1"/>
</dbReference>
<accession>A0A9Q4Q4B2</accession>
<feature type="region of interest" description="Disordered" evidence="1">
    <location>
        <begin position="1"/>
        <end position="25"/>
    </location>
</feature>
<protein>
    <submittedName>
        <fullName evidence="2">Uncharacterized protein</fullName>
    </submittedName>
</protein>
<dbReference type="AlphaFoldDB" id="A0A9Q4Q4B2"/>
<name>A0A9Q4Q4B2_9EURY</name>